<dbReference type="Proteomes" id="UP001214757">
    <property type="component" value="Unassembled WGS sequence"/>
</dbReference>
<feature type="transmembrane region" description="Helical" evidence="1">
    <location>
        <begin position="233"/>
        <end position="253"/>
    </location>
</feature>
<organism evidence="2 3">
    <name type="scientific">Xenorhabdus aichiensis</name>
    <dbReference type="NCBI Taxonomy" id="3025874"/>
    <lineage>
        <taxon>Bacteria</taxon>
        <taxon>Pseudomonadati</taxon>
        <taxon>Pseudomonadota</taxon>
        <taxon>Gammaproteobacteria</taxon>
        <taxon>Enterobacterales</taxon>
        <taxon>Morganellaceae</taxon>
        <taxon>Xenorhabdus</taxon>
    </lineage>
</organism>
<sequence>MSRSEFERAFMDGSIGFENGTLVPLSDSKLIREKRYSELENELQKKFHDNEELYVFLTFEEAIHFVTNICGPNPNSSWKEAGYLCMDIVTSFTGNIIDAKGFYKLSKELSSNFGVKVTEFVDRYGNRSIKLTGSTGVRKFLTAAKYKVNNWKIIDMGIGTQGMKNGLIDGTRKVVFVAAGYRLLELAFRDEYDIYNFYGNITMDAAKTAVGFLAGVVVTAAAGMFLAAGTYALAVAATALVVGFLVGSLLYYIDNKYGLSKALIDHLRKMDELEAKYPRPCVQPFGFPCQEIKLKW</sequence>
<evidence type="ECO:0000256" key="1">
    <source>
        <dbReference type="SAM" id="Phobius"/>
    </source>
</evidence>
<evidence type="ECO:0000313" key="2">
    <source>
        <dbReference type="EMBL" id="MDC9623858.1"/>
    </source>
</evidence>
<gene>
    <name evidence="2" type="ORF">PSI22_20025</name>
</gene>
<dbReference type="EMBL" id="JAQRFO010000072">
    <property type="protein sequence ID" value="MDC9623858.1"/>
    <property type="molecule type" value="Genomic_DNA"/>
</dbReference>
<reference evidence="2 3" key="1">
    <citation type="submission" date="2023-02" db="EMBL/GenBank/DDBJ databases">
        <title>Entomopathogenic bacteria.</title>
        <authorList>
            <person name="Machado R.A."/>
        </authorList>
    </citation>
    <scope>NUCLEOTIDE SEQUENCE [LARGE SCALE GENOMIC DNA]</scope>
    <source>
        <strain evidence="2 3">XENO-7</strain>
    </source>
</reference>
<dbReference type="RefSeq" id="WP_273581272.1">
    <property type="nucleotide sequence ID" value="NZ_JAQRFO010000072.1"/>
</dbReference>
<proteinExistence type="predicted"/>
<name>A0ABT5M818_9GAMM</name>
<evidence type="ECO:0008006" key="4">
    <source>
        <dbReference type="Google" id="ProtNLM"/>
    </source>
</evidence>
<protein>
    <recommendedName>
        <fullName evidence="4">Inner membrane protein yafU</fullName>
    </recommendedName>
</protein>
<keyword evidence="1" id="KW-1133">Transmembrane helix</keyword>
<accession>A0ABT5M818</accession>
<feature type="transmembrane region" description="Helical" evidence="1">
    <location>
        <begin position="209"/>
        <end position="227"/>
    </location>
</feature>
<keyword evidence="3" id="KW-1185">Reference proteome</keyword>
<comment type="caution">
    <text evidence="2">The sequence shown here is derived from an EMBL/GenBank/DDBJ whole genome shotgun (WGS) entry which is preliminary data.</text>
</comment>
<keyword evidence="1" id="KW-0812">Transmembrane</keyword>
<evidence type="ECO:0000313" key="3">
    <source>
        <dbReference type="Proteomes" id="UP001214757"/>
    </source>
</evidence>
<keyword evidence="1" id="KW-0472">Membrane</keyword>